<protein>
    <recommendedName>
        <fullName evidence="1">C2 domain-containing protein</fullName>
    </recommendedName>
</protein>
<dbReference type="InterPro" id="IPR000008">
    <property type="entry name" value="C2_dom"/>
</dbReference>
<feature type="domain" description="C2" evidence="1">
    <location>
        <begin position="2"/>
        <end position="47"/>
    </location>
</feature>
<feature type="domain" description="C2" evidence="1">
    <location>
        <begin position="96"/>
        <end position="148"/>
    </location>
</feature>
<dbReference type="SUPFAM" id="SSF49562">
    <property type="entry name" value="C2 domain (Calcium/lipid-binding domain, CaLB)"/>
    <property type="match status" value="2"/>
</dbReference>
<reference evidence="2" key="1">
    <citation type="submission" date="2023-05" db="EMBL/GenBank/DDBJ databases">
        <authorList>
            <person name="Stuckert A."/>
        </authorList>
    </citation>
    <scope>NUCLEOTIDE SEQUENCE</scope>
</reference>
<dbReference type="Proteomes" id="UP001162483">
    <property type="component" value="Unassembled WGS sequence"/>
</dbReference>
<dbReference type="Pfam" id="PF00168">
    <property type="entry name" value="C2"/>
    <property type="match status" value="2"/>
</dbReference>
<gene>
    <name evidence="2" type="ORF">SPARVUS_LOCUS5537434</name>
</gene>
<sequence>METRTLHVSVWHASTLKRKVFLGEVTIPLELWDFEENSTLSFHWYQLKAKPQKHDECTVQYHGELHLRIRLEIPPIPTTFQYSSHGVEGKHLGVIQLHLVIRNAKNLPSRPDGTLSPFVKSCLILPNKHELKQRTPVLRRQTCPEWNH</sequence>
<organism evidence="2 3">
    <name type="scientific">Staurois parvus</name>
    <dbReference type="NCBI Taxonomy" id="386267"/>
    <lineage>
        <taxon>Eukaryota</taxon>
        <taxon>Metazoa</taxon>
        <taxon>Chordata</taxon>
        <taxon>Craniata</taxon>
        <taxon>Vertebrata</taxon>
        <taxon>Euteleostomi</taxon>
        <taxon>Amphibia</taxon>
        <taxon>Batrachia</taxon>
        <taxon>Anura</taxon>
        <taxon>Neobatrachia</taxon>
        <taxon>Ranoidea</taxon>
        <taxon>Ranidae</taxon>
        <taxon>Staurois</taxon>
    </lineage>
</organism>
<dbReference type="Gene3D" id="2.60.40.150">
    <property type="entry name" value="C2 domain"/>
    <property type="match status" value="2"/>
</dbReference>
<dbReference type="PANTHER" id="PTHR45716">
    <property type="entry name" value="BITESIZE, ISOFORM I"/>
    <property type="match status" value="1"/>
</dbReference>
<comment type="caution">
    <text evidence="2">The sequence shown here is derived from an EMBL/GenBank/DDBJ whole genome shotgun (WGS) entry which is preliminary data.</text>
</comment>
<proteinExistence type="predicted"/>
<accession>A0ABN9CR54</accession>
<keyword evidence="3" id="KW-1185">Reference proteome</keyword>
<evidence type="ECO:0000313" key="3">
    <source>
        <dbReference type="Proteomes" id="UP001162483"/>
    </source>
</evidence>
<name>A0ABN9CR54_9NEOB</name>
<evidence type="ECO:0000259" key="1">
    <source>
        <dbReference type="Pfam" id="PF00168"/>
    </source>
</evidence>
<dbReference type="PANTHER" id="PTHR45716:SF1">
    <property type="entry name" value="SYNAPTOTAGMIN-LIKE PROTEIN 3"/>
    <property type="match status" value="1"/>
</dbReference>
<evidence type="ECO:0000313" key="2">
    <source>
        <dbReference type="EMBL" id="CAI9562011.1"/>
    </source>
</evidence>
<dbReference type="EMBL" id="CATNWA010011599">
    <property type="protein sequence ID" value="CAI9562011.1"/>
    <property type="molecule type" value="Genomic_DNA"/>
</dbReference>
<dbReference type="InterPro" id="IPR035892">
    <property type="entry name" value="C2_domain_sf"/>
</dbReference>
<feature type="non-terminal residue" evidence="2">
    <location>
        <position position="148"/>
    </location>
</feature>